<proteinExistence type="inferred from homology"/>
<dbReference type="GO" id="GO:0005634">
    <property type="term" value="C:nucleus"/>
    <property type="evidence" value="ECO:0007669"/>
    <property type="project" value="TreeGrafter"/>
</dbReference>
<dbReference type="OrthoDB" id="27543at2759"/>
<organism evidence="4 5">
    <name type="scientific">Manduca sexta</name>
    <name type="common">Tobacco hawkmoth</name>
    <name type="synonym">Tobacco hornworm</name>
    <dbReference type="NCBI Taxonomy" id="7130"/>
    <lineage>
        <taxon>Eukaryota</taxon>
        <taxon>Metazoa</taxon>
        <taxon>Ecdysozoa</taxon>
        <taxon>Arthropoda</taxon>
        <taxon>Hexapoda</taxon>
        <taxon>Insecta</taxon>
        <taxon>Pterygota</taxon>
        <taxon>Neoptera</taxon>
        <taxon>Endopterygota</taxon>
        <taxon>Lepidoptera</taxon>
        <taxon>Glossata</taxon>
        <taxon>Ditrysia</taxon>
        <taxon>Bombycoidea</taxon>
        <taxon>Sphingidae</taxon>
        <taxon>Sphinginae</taxon>
        <taxon>Sphingini</taxon>
        <taxon>Manduca</taxon>
    </lineage>
</organism>
<dbReference type="PANTHER" id="PTHR13261:SF0">
    <property type="entry name" value="BRCA2 AND CDKN1A-INTERACTING PROTEIN"/>
    <property type="match status" value="1"/>
</dbReference>
<accession>A0A921Z147</accession>
<dbReference type="EMBL" id="JH668367">
    <property type="protein sequence ID" value="KAG6449063.1"/>
    <property type="molecule type" value="Genomic_DNA"/>
</dbReference>
<evidence type="ECO:0000256" key="3">
    <source>
        <dbReference type="SAM" id="MobiDB-lite"/>
    </source>
</evidence>
<dbReference type="PIRSF" id="PIRSF028983">
    <property type="entry name" value="BCP1"/>
    <property type="match status" value="1"/>
</dbReference>
<dbReference type="PANTHER" id="PTHR13261">
    <property type="entry name" value="BRCA2 AND CDKN1A INTERACTING PROTEIN"/>
    <property type="match status" value="1"/>
</dbReference>
<evidence type="ECO:0000256" key="2">
    <source>
        <dbReference type="PIRNR" id="PIRNR028983"/>
    </source>
</evidence>
<dbReference type="Pfam" id="PF13862">
    <property type="entry name" value="BCCIP"/>
    <property type="match status" value="1"/>
</dbReference>
<gene>
    <name evidence="4" type="ORF">O3G_MSEX005846</name>
</gene>
<evidence type="ECO:0000313" key="5">
    <source>
        <dbReference type="Proteomes" id="UP000791440"/>
    </source>
</evidence>
<comment type="caution">
    <text evidence="4">The sequence shown here is derived from an EMBL/GenBank/DDBJ whole genome shotgun (WGS) entry which is preliminary data.</text>
</comment>
<dbReference type="AlphaFoldDB" id="A0A921Z147"/>
<sequence length="293" mass="32875">MCNKMSNKRNKEIQNDHSDSEEEQESGSERDSDFDSDGNFIGDKELQADFEGRNPEDCDFHGIKQLLRQLFLKSNVSVGALAQTIISQNYVGSVVKQCLDDGEDDDDDDDDGSNGVFGITTVINITKRKDEPSVKQIRDLLIQLADENADPNTKGLINKILTNDAEHVGLIINERILNIPAAISVPLFASLQSELDRAIKKNMPYQFRYLIWICKTYNTGDQSTETLFANQEEKPLVNEAIASFDVDVTEQSDISQWDYDEGGALTPCRKILIFEGTKFNNLVRLIKEEVEGA</sequence>
<evidence type="ECO:0000256" key="1">
    <source>
        <dbReference type="ARBA" id="ARBA00006781"/>
    </source>
</evidence>
<keyword evidence="5" id="KW-1185">Reference proteome</keyword>
<protein>
    <recommendedName>
        <fullName evidence="2">Protein BCCIP homolog</fullName>
    </recommendedName>
</protein>
<dbReference type="Proteomes" id="UP000791440">
    <property type="component" value="Unassembled WGS sequence"/>
</dbReference>
<reference evidence="4" key="1">
    <citation type="journal article" date="2016" name="Insect Biochem. Mol. Biol.">
        <title>Multifaceted biological insights from a draft genome sequence of the tobacco hornworm moth, Manduca sexta.</title>
        <authorList>
            <person name="Kanost M.R."/>
            <person name="Arrese E.L."/>
            <person name="Cao X."/>
            <person name="Chen Y.R."/>
            <person name="Chellapilla S."/>
            <person name="Goldsmith M.R."/>
            <person name="Grosse-Wilde E."/>
            <person name="Heckel D.G."/>
            <person name="Herndon N."/>
            <person name="Jiang H."/>
            <person name="Papanicolaou A."/>
            <person name="Qu J."/>
            <person name="Soulages J.L."/>
            <person name="Vogel H."/>
            <person name="Walters J."/>
            <person name="Waterhouse R.M."/>
            <person name="Ahn S.J."/>
            <person name="Almeida F.C."/>
            <person name="An C."/>
            <person name="Aqrawi P."/>
            <person name="Bretschneider A."/>
            <person name="Bryant W.B."/>
            <person name="Bucks S."/>
            <person name="Chao H."/>
            <person name="Chevignon G."/>
            <person name="Christen J.M."/>
            <person name="Clarke D.F."/>
            <person name="Dittmer N.T."/>
            <person name="Ferguson L.C.F."/>
            <person name="Garavelou S."/>
            <person name="Gordon K.H.J."/>
            <person name="Gunaratna R.T."/>
            <person name="Han Y."/>
            <person name="Hauser F."/>
            <person name="He Y."/>
            <person name="Heidel-Fischer H."/>
            <person name="Hirsh A."/>
            <person name="Hu Y."/>
            <person name="Jiang H."/>
            <person name="Kalra D."/>
            <person name="Klinner C."/>
            <person name="Konig C."/>
            <person name="Kovar C."/>
            <person name="Kroll A.R."/>
            <person name="Kuwar S.S."/>
            <person name="Lee S.L."/>
            <person name="Lehman R."/>
            <person name="Li K."/>
            <person name="Li Z."/>
            <person name="Liang H."/>
            <person name="Lovelace S."/>
            <person name="Lu Z."/>
            <person name="Mansfield J.H."/>
            <person name="McCulloch K.J."/>
            <person name="Mathew T."/>
            <person name="Morton B."/>
            <person name="Muzny D.M."/>
            <person name="Neunemann D."/>
            <person name="Ongeri F."/>
            <person name="Pauchet Y."/>
            <person name="Pu L.L."/>
            <person name="Pyrousis I."/>
            <person name="Rao X.J."/>
            <person name="Redding A."/>
            <person name="Roesel C."/>
            <person name="Sanchez-Gracia A."/>
            <person name="Schaack S."/>
            <person name="Shukla A."/>
            <person name="Tetreau G."/>
            <person name="Wang Y."/>
            <person name="Xiong G.H."/>
            <person name="Traut W."/>
            <person name="Walsh T.K."/>
            <person name="Worley K.C."/>
            <person name="Wu D."/>
            <person name="Wu W."/>
            <person name="Wu Y.Q."/>
            <person name="Zhang X."/>
            <person name="Zou Z."/>
            <person name="Zucker H."/>
            <person name="Briscoe A.D."/>
            <person name="Burmester T."/>
            <person name="Clem R.J."/>
            <person name="Feyereisen R."/>
            <person name="Grimmelikhuijzen C.J.P."/>
            <person name="Hamodrakas S.J."/>
            <person name="Hansson B.S."/>
            <person name="Huguet E."/>
            <person name="Jermiin L.S."/>
            <person name="Lan Q."/>
            <person name="Lehman H.K."/>
            <person name="Lorenzen M."/>
            <person name="Merzendorfer H."/>
            <person name="Michalopoulos I."/>
            <person name="Morton D.B."/>
            <person name="Muthukrishnan S."/>
            <person name="Oakeshott J.G."/>
            <person name="Palmer W."/>
            <person name="Park Y."/>
            <person name="Passarelli A.L."/>
            <person name="Rozas J."/>
            <person name="Schwartz L.M."/>
            <person name="Smith W."/>
            <person name="Southgate A."/>
            <person name="Vilcinskas A."/>
            <person name="Vogt R."/>
            <person name="Wang P."/>
            <person name="Werren J."/>
            <person name="Yu X.Q."/>
            <person name="Zhou J.J."/>
            <person name="Brown S.J."/>
            <person name="Scherer S.E."/>
            <person name="Richards S."/>
            <person name="Blissard G.W."/>
        </authorList>
    </citation>
    <scope>NUCLEOTIDE SEQUENCE</scope>
</reference>
<name>A0A921Z147_MANSE</name>
<feature type="compositionally biased region" description="Basic and acidic residues" evidence="3">
    <location>
        <begin position="9"/>
        <end position="18"/>
    </location>
</feature>
<feature type="region of interest" description="Disordered" evidence="3">
    <location>
        <begin position="1"/>
        <end position="42"/>
    </location>
</feature>
<dbReference type="InterPro" id="IPR025602">
    <property type="entry name" value="BCP1_family"/>
</dbReference>
<evidence type="ECO:0000313" key="4">
    <source>
        <dbReference type="EMBL" id="KAG6449063.1"/>
    </source>
</evidence>
<reference evidence="4" key="2">
    <citation type="submission" date="2020-12" db="EMBL/GenBank/DDBJ databases">
        <authorList>
            <person name="Kanost M."/>
        </authorList>
    </citation>
    <scope>NUCLEOTIDE SEQUENCE</scope>
</reference>
<comment type="similarity">
    <text evidence="1 2">Belongs to the BCP1 family.</text>
</comment>